<dbReference type="AlphaFoldDB" id="A0A255DTX2"/>
<organism evidence="1 2">
    <name type="scientific">Mycolicibacterium sphagni</name>
    <dbReference type="NCBI Taxonomy" id="1786"/>
    <lineage>
        <taxon>Bacteria</taxon>
        <taxon>Bacillati</taxon>
        <taxon>Actinomycetota</taxon>
        <taxon>Actinomycetes</taxon>
        <taxon>Mycobacteriales</taxon>
        <taxon>Mycobacteriaceae</taxon>
        <taxon>Mycolicibacterium</taxon>
    </lineage>
</organism>
<proteinExistence type="predicted"/>
<protein>
    <submittedName>
        <fullName evidence="1">Uncharacterized protein</fullName>
    </submittedName>
</protein>
<evidence type="ECO:0000313" key="1">
    <source>
        <dbReference type="EMBL" id="OYN80432.1"/>
    </source>
</evidence>
<name>A0A255DTX2_9MYCO</name>
<gene>
    <name evidence="1" type="ORF">CG716_09920</name>
</gene>
<keyword evidence="2" id="KW-1185">Reference proteome</keyword>
<evidence type="ECO:0000313" key="2">
    <source>
        <dbReference type="Proteomes" id="UP000216063"/>
    </source>
</evidence>
<comment type="caution">
    <text evidence="1">The sequence shown here is derived from an EMBL/GenBank/DDBJ whole genome shotgun (WGS) entry which is preliminary data.</text>
</comment>
<reference evidence="1 2" key="1">
    <citation type="submission" date="2017-07" db="EMBL/GenBank/DDBJ databases">
        <title>The new phylogeny of genus Mycobacterium.</title>
        <authorList>
            <person name="Tortoli E."/>
            <person name="Trovato A."/>
            <person name="Cirillo D.M."/>
        </authorList>
    </citation>
    <scope>NUCLEOTIDE SEQUENCE [LARGE SCALE GENOMIC DNA]</scope>
    <source>
        <strain evidence="1 2">ATCC 33027</strain>
    </source>
</reference>
<dbReference type="Pfam" id="PF23850">
    <property type="entry name" value="DUF7213"/>
    <property type="match status" value="1"/>
</dbReference>
<dbReference type="OrthoDB" id="5182987at2"/>
<dbReference type="Proteomes" id="UP000216063">
    <property type="component" value="Unassembled WGS sequence"/>
</dbReference>
<sequence length="90" mass="9778">MSDLEQLRTEAYEALEVAITKMTAMLNAKALEHGEVPDLVAVDAVLLIGTQWIDEDGDRCGGTNIFPRHGWQPGYITAGLLTTAHARVAE</sequence>
<dbReference type="InterPro" id="IPR055637">
    <property type="entry name" value="DUF7213"/>
</dbReference>
<dbReference type="EMBL" id="NOZR01000006">
    <property type="protein sequence ID" value="OYN80432.1"/>
    <property type="molecule type" value="Genomic_DNA"/>
</dbReference>
<dbReference type="RefSeq" id="WP_094478919.1">
    <property type="nucleotide sequence ID" value="NZ_NOZR01000006.1"/>
</dbReference>
<accession>A0A255DTX2</accession>